<dbReference type="InterPro" id="IPR036739">
    <property type="entry name" value="SLC41_membr_dom_sf"/>
</dbReference>
<comment type="similarity">
    <text evidence="2">Belongs to the SLC41A transporter family.</text>
</comment>
<name>A0A897NDF9_9EURY</name>
<dbReference type="SUPFAM" id="SSF161093">
    <property type="entry name" value="MgtE membrane domain-like"/>
    <property type="match status" value="1"/>
</dbReference>
<proteinExistence type="inferred from homology"/>
<keyword evidence="4 8" id="KW-0812">Transmembrane</keyword>
<evidence type="ECO:0000256" key="3">
    <source>
        <dbReference type="ARBA" id="ARBA00022448"/>
    </source>
</evidence>
<evidence type="ECO:0000256" key="6">
    <source>
        <dbReference type="ARBA" id="ARBA00022989"/>
    </source>
</evidence>
<evidence type="ECO:0000313" key="11">
    <source>
        <dbReference type="Proteomes" id="UP000663305"/>
    </source>
</evidence>
<feature type="transmembrane region" description="Helical" evidence="8">
    <location>
        <begin position="129"/>
        <end position="151"/>
    </location>
</feature>
<evidence type="ECO:0000256" key="7">
    <source>
        <dbReference type="ARBA" id="ARBA00023136"/>
    </source>
</evidence>
<feature type="transmembrane region" description="Helical" evidence="8">
    <location>
        <begin position="51"/>
        <end position="72"/>
    </location>
</feature>
<reference evidence="10" key="1">
    <citation type="submission" date="2020-11" db="EMBL/GenBank/DDBJ databases">
        <title>Carbohydrate-dependent, anaerobic sulfur respiration: A novel catabolism in halophilic archaea.</title>
        <authorList>
            <person name="Sorokin D.Y."/>
            <person name="Messina E."/>
            <person name="Smedile F."/>
            <person name="La Cono V."/>
            <person name="Hallsworth J.E."/>
            <person name="Yakimov M.M."/>
        </authorList>
    </citation>
    <scope>NUCLEOTIDE SEQUENCE</scope>
    <source>
        <strain evidence="10">HSR-Bgl</strain>
    </source>
</reference>
<evidence type="ECO:0000256" key="4">
    <source>
        <dbReference type="ARBA" id="ARBA00022692"/>
    </source>
</evidence>
<evidence type="ECO:0000256" key="1">
    <source>
        <dbReference type="ARBA" id="ARBA00004141"/>
    </source>
</evidence>
<dbReference type="Proteomes" id="UP000663305">
    <property type="component" value="Chromosome"/>
</dbReference>
<keyword evidence="3" id="KW-0813">Transport</keyword>
<protein>
    <submittedName>
        <fullName evidence="10">Permease, similar to cation transporter</fullName>
    </submittedName>
</protein>
<feature type="transmembrane region" description="Helical" evidence="8">
    <location>
        <begin position="171"/>
        <end position="192"/>
    </location>
</feature>
<dbReference type="AlphaFoldDB" id="A0A897NDF9"/>
<gene>
    <name evidence="10" type="primary">mgtE2</name>
    <name evidence="10" type="ORF">HSBGL_0279</name>
</gene>
<evidence type="ECO:0000259" key="9">
    <source>
        <dbReference type="Pfam" id="PF01769"/>
    </source>
</evidence>
<evidence type="ECO:0000256" key="2">
    <source>
        <dbReference type="ARBA" id="ARBA00009749"/>
    </source>
</evidence>
<keyword evidence="7 8" id="KW-0472">Membrane</keyword>
<dbReference type="GO" id="GO:0008324">
    <property type="term" value="F:monoatomic cation transmembrane transporter activity"/>
    <property type="evidence" value="ECO:0007669"/>
    <property type="project" value="InterPro"/>
</dbReference>
<organism evidence="10 11">
    <name type="scientific">Halapricum desulfuricans</name>
    <dbReference type="NCBI Taxonomy" id="2841257"/>
    <lineage>
        <taxon>Archaea</taxon>
        <taxon>Methanobacteriati</taxon>
        <taxon>Methanobacteriota</taxon>
        <taxon>Stenosarchaea group</taxon>
        <taxon>Halobacteria</taxon>
        <taxon>Halobacteriales</taxon>
        <taxon>Haloarculaceae</taxon>
        <taxon>Halapricum</taxon>
    </lineage>
</organism>
<dbReference type="EMBL" id="CP064789">
    <property type="protein sequence ID" value="QSG10717.1"/>
    <property type="molecule type" value="Genomic_DNA"/>
</dbReference>
<dbReference type="Gene3D" id="1.10.357.20">
    <property type="entry name" value="SLC41 divalent cation transporters, integral membrane domain"/>
    <property type="match status" value="1"/>
</dbReference>
<dbReference type="Pfam" id="PF01769">
    <property type="entry name" value="MgtE"/>
    <property type="match status" value="1"/>
</dbReference>
<evidence type="ECO:0000256" key="8">
    <source>
        <dbReference type="SAM" id="Phobius"/>
    </source>
</evidence>
<evidence type="ECO:0000256" key="5">
    <source>
        <dbReference type="ARBA" id="ARBA00022842"/>
    </source>
</evidence>
<dbReference type="InterPro" id="IPR006667">
    <property type="entry name" value="SLC41_membr_dom"/>
</dbReference>
<feature type="transmembrane region" description="Helical" evidence="8">
    <location>
        <begin position="92"/>
        <end position="117"/>
    </location>
</feature>
<sequence>MMIGSNESLGSWQASRIVRHMAPLLIALSMIVLIAGVTLEDARGLLAEYGILAVMVPTMIAAGGNLGAILSARLSTRLHLGLADLRVRDRTLWANVAAIYALGLTLFVALAVGAYTISRLTGDPAVTLFELLTIALGSGLAIVSIAVVASITATWASYRLGVDPDDVTIPVVTNVVDVLGMLVFVAVSSAVLGF</sequence>
<feature type="domain" description="SLC41A/MgtE integral membrane" evidence="9">
    <location>
        <begin position="56"/>
        <end position="186"/>
    </location>
</feature>
<evidence type="ECO:0000313" key="10">
    <source>
        <dbReference type="EMBL" id="QSG10717.1"/>
    </source>
</evidence>
<comment type="subcellular location">
    <subcellularLocation>
        <location evidence="1">Membrane</location>
        <topology evidence="1">Multi-pass membrane protein</topology>
    </subcellularLocation>
</comment>
<keyword evidence="5" id="KW-0460">Magnesium</keyword>
<keyword evidence="6 8" id="KW-1133">Transmembrane helix</keyword>
<feature type="transmembrane region" description="Helical" evidence="8">
    <location>
        <begin position="20"/>
        <end position="39"/>
    </location>
</feature>
<accession>A0A897NDF9</accession>
<dbReference type="GO" id="GO:0016020">
    <property type="term" value="C:membrane"/>
    <property type="evidence" value="ECO:0007669"/>
    <property type="project" value="UniProtKB-SubCell"/>
</dbReference>